<accession>A0A0C2RUK5</accession>
<dbReference type="AlphaFoldDB" id="A0A0C2RUK5"/>
<organism evidence="1 2">
    <name type="scientific">Amanita muscaria (strain Koide BX008)</name>
    <dbReference type="NCBI Taxonomy" id="946122"/>
    <lineage>
        <taxon>Eukaryota</taxon>
        <taxon>Fungi</taxon>
        <taxon>Dikarya</taxon>
        <taxon>Basidiomycota</taxon>
        <taxon>Agaricomycotina</taxon>
        <taxon>Agaricomycetes</taxon>
        <taxon>Agaricomycetidae</taxon>
        <taxon>Agaricales</taxon>
        <taxon>Pluteineae</taxon>
        <taxon>Amanitaceae</taxon>
        <taxon>Amanita</taxon>
    </lineage>
</organism>
<protein>
    <submittedName>
        <fullName evidence="1">Uncharacterized protein</fullName>
    </submittedName>
</protein>
<dbReference type="EMBL" id="KN819130">
    <property type="protein sequence ID" value="KIL53915.1"/>
    <property type="molecule type" value="Genomic_DNA"/>
</dbReference>
<name>A0A0C2RUK5_AMAMK</name>
<evidence type="ECO:0000313" key="1">
    <source>
        <dbReference type="EMBL" id="KIL53915.1"/>
    </source>
</evidence>
<gene>
    <name evidence="1" type="ORF">M378DRAFT_998179</name>
</gene>
<dbReference type="InParanoid" id="A0A0C2RUK5"/>
<sequence>MGIFLFQQPRLGVSDLKKILAEIQYRIIKEIAGISLFIDTEKQWLHFGLNRSRNLLLHLPRLTRSRGCMFFSATYGWQNEHFKFVDRERP</sequence>
<evidence type="ECO:0000313" key="2">
    <source>
        <dbReference type="Proteomes" id="UP000054549"/>
    </source>
</evidence>
<dbReference type="HOGENOM" id="CLU_2440392_0_0_1"/>
<dbReference type="Proteomes" id="UP000054549">
    <property type="component" value="Unassembled WGS sequence"/>
</dbReference>
<reference evidence="1 2" key="1">
    <citation type="submission" date="2014-04" db="EMBL/GenBank/DDBJ databases">
        <title>Evolutionary Origins and Diversification of the Mycorrhizal Mutualists.</title>
        <authorList>
            <consortium name="DOE Joint Genome Institute"/>
            <consortium name="Mycorrhizal Genomics Consortium"/>
            <person name="Kohler A."/>
            <person name="Kuo A."/>
            <person name="Nagy L.G."/>
            <person name="Floudas D."/>
            <person name="Copeland A."/>
            <person name="Barry K.W."/>
            <person name="Cichocki N."/>
            <person name="Veneault-Fourrey C."/>
            <person name="LaButti K."/>
            <person name="Lindquist E.A."/>
            <person name="Lipzen A."/>
            <person name="Lundell T."/>
            <person name="Morin E."/>
            <person name="Murat C."/>
            <person name="Riley R."/>
            <person name="Ohm R."/>
            <person name="Sun H."/>
            <person name="Tunlid A."/>
            <person name="Henrissat B."/>
            <person name="Grigoriev I.V."/>
            <person name="Hibbett D.S."/>
            <person name="Martin F."/>
        </authorList>
    </citation>
    <scope>NUCLEOTIDE SEQUENCE [LARGE SCALE GENOMIC DNA]</scope>
    <source>
        <strain evidence="1 2">Koide BX008</strain>
    </source>
</reference>
<keyword evidence="2" id="KW-1185">Reference proteome</keyword>
<proteinExistence type="predicted"/>